<dbReference type="InParanoid" id="A0A067Q3M6"/>
<dbReference type="OrthoDB" id="5541797at2759"/>
<protein>
    <recommendedName>
        <fullName evidence="3">RRM domain-containing protein</fullName>
    </recommendedName>
</protein>
<dbReference type="Proteomes" id="UP000027265">
    <property type="component" value="Unassembled WGS sequence"/>
</dbReference>
<organism evidence="1 2">
    <name type="scientific">Jaapia argillacea MUCL 33604</name>
    <dbReference type="NCBI Taxonomy" id="933084"/>
    <lineage>
        <taxon>Eukaryota</taxon>
        <taxon>Fungi</taxon>
        <taxon>Dikarya</taxon>
        <taxon>Basidiomycota</taxon>
        <taxon>Agaricomycotina</taxon>
        <taxon>Agaricomycetes</taxon>
        <taxon>Agaricomycetidae</taxon>
        <taxon>Jaapiales</taxon>
        <taxon>Jaapiaceae</taxon>
        <taxon>Jaapia</taxon>
    </lineage>
</organism>
<dbReference type="AlphaFoldDB" id="A0A067Q3M6"/>
<evidence type="ECO:0008006" key="3">
    <source>
        <dbReference type="Google" id="ProtNLM"/>
    </source>
</evidence>
<evidence type="ECO:0000313" key="2">
    <source>
        <dbReference type="Proteomes" id="UP000027265"/>
    </source>
</evidence>
<dbReference type="HOGENOM" id="CLU_085824_0_0_1"/>
<dbReference type="EMBL" id="KL197713">
    <property type="protein sequence ID" value="KDQ60755.1"/>
    <property type="molecule type" value="Genomic_DNA"/>
</dbReference>
<proteinExistence type="predicted"/>
<gene>
    <name evidence="1" type="ORF">JAAARDRAFT_55494</name>
</gene>
<evidence type="ECO:0000313" key="1">
    <source>
        <dbReference type="EMBL" id="KDQ60755.1"/>
    </source>
</evidence>
<accession>A0A067Q3M6</accession>
<keyword evidence="2" id="KW-1185">Reference proteome</keyword>
<reference evidence="2" key="1">
    <citation type="journal article" date="2014" name="Proc. Natl. Acad. Sci. U.S.A.">
        <title>Extensive sampling of basidiomycete genomes demonstrates inadequacy of the white-rot/brown-rot paradigm for wood decay fungi.</title>
        <authorList>
            <person name="Riley R."/>
            <person name="Salamov A.A."/>
            <person name="Brown D.W."/>
            <person name="Nagy L.G."/>
            <person name="Floudas D."/>
            <person name="Held B.W."/>
            <person name="Levasseur A."/>
            <person name="Lombard V."/>
            <person name="Morin E."/>
            <person name="Otillar R."/>
            <person name="Lindquist E.A."/>
            <person name="Sun H."/>
            <person name="LaButti K.M."/>
            <person name="Schmutz J."/>
            <person name="Jabbour D."/>
            <person name="Luo H."/>
            <person name="Baker S.E."/>
            <person name="Pisabarro A.G."/>
            <person name="Walton J.D."/>
            <person name="Blanchette R.A."/>
            <person name="Henrissat B."/>
            <person name="Martin F."/>
            <person name="Cullen D."/>
            <person name="Hibbett D.S."/>
            <person name="Grigoriev I.V."/>
        </authorList>
    </citation>
    <scope>NUCLEOTIDE SEQUENCE [LARGE SCALE GENOMIC DNA]</scope>
    <source>
        <strain evidence="2">MUCL 33604</strain>
    </source>
</reference>
<sequence length="226" mass="25613">MNRGLKSATQAHISRRFNAPYILLEKLPRTALPSDIWRMIQRSQTENIVKAELNYHRFERKGQAFLTLSQPEFCQPALKALANASISALPVQASPCEQLTVRDRVRGARGYAEASERNLFEGDGPSARVTQFYRGKCVVISGFPKRFQPGRVKNFLKGFKFIGSEGGRKEVVKVEPPAGIYAISSKFLVRLASVSEAHRLVRHIHMRFYDPETHEGRFRLRAQVVS</sequence>
<name>A0A067Q3M6_9AGAM</name>